<comment type="similarity">
    <text evidence="1">Belongs to the ROK (NagC/XylR) family.</text>
</comment>
<dbReference type="InterPro" id="IPR036388">
    <property type="entry name" value="WH-like_DNA-bd_sf"/>
</dbReference>
<dbReference type="GO" id="GO:0016301">
    <property type="term" value="F:kinase activity"/>
    <property type="evidence" value="ECO:0007669"/>
    <property type="project" value="UniProtKB-KW"/>
</dbReference>
<dbReference type="GO" id="GO:0003677">
    <property type="term" value="F:DNA binding"/>
    <property type="evidence" value="ECO:0007669"/>
    <property type="project" value="InterPro"/>
</dbReference>
<evidence type="ECO:0000256" key="1">
    <source>
        <dbReference type="ARBA" id="ARBA00006479"/>
    </source>
</evidence>
<dbReference type="Pfam" id="PF00480">
    <property type="entry name" value="ROK"/>
    <property type="match status" value="1"/>
</dbReference>
<dbReference type="OrthoDB" id="3863906at2"/>
<dbReference type="SUPFAM" id="SSF53067">
    <property type="entry name" value="Actin-like ATPase domain"/>
    <property type="match status" value="2"/>
</dbReference>
<dbReference type="EMBL" id="QLMJ01000003">
    <property type="protein sequence ID" value="RAK40118.1"/>
    <property type="molecule type" value="Genomic_DNA"/>
</dbReference>
<keyword evidence="3" id="KW-0418">Kinase</keyword>
<dbReference type="PANTHER" id="PTHR18964:SF149">
    <property type="entry name" value="BIFUNCTIONAL UDP-N-ACETYLGLUCOSAMINE 2-EPIMERASE_N-ACETYLMANNOSAMINE KINASE"/>
    <property type="match status" value="1"/>
</dbReference>
<dbReference type="InterPro" id="IPR036390">
    <property type="entry name" value="WH_DNA-bd_sf"/>
</dbReference>
<comment type="caution">
    <text evidence="3">The sequence shown here is derived from an EMBL/GenBank/DDBJ whole genome shotgun (WGS) entry which is preliminary data.</text>
</comment>
<dbReference type="InterPro" id="IPR000600">
    <property type="entry name" value="ROK"/>
</dbReference>
<dbReference type="Proteomes" id="UP000249341">
    <property type="component" value="Unassembled WGS sequence"/>
</dbReference>
<protein>
    <submittedName>
        <fullName evidence="3">Putative NBD/HSP70 family sugar kinase</fullName>
    </submittedName>
</protein>
<reference evidence="3 4" key="1">
    <citation type="submission" date="2018-06" db="EMBL/GenBank/DDBJ databases">
        <title>Genomic Encyclopedia of Type Strains, Phase III (KMG-III): the genomes of soil and plant-associated and newly described type strains.</title>
        <authorList>
            <person name="Whitman W."/>
        </authorList>
    </citation>
    <scope>NUCLEOTIDE SEQUENCE [LARGE SCALE GENOMIC DNA]</scope>
    <source>
        <strain evidence="3 4">CGMCC 4.7090</strain>
    </source>
</reference>
<sequence>MGFTDVRATNLAVVLRHLRTNGPSSRAAIAASTGLNKATVSSLTSDLIDHRLLRETGSSGNRIGRPGTAVALDGSAYAAIGLQVAADRLTALAVDFAGEQVLLWHRALAAEGGRATGEIIALAQRTATRVRQQGRTVLGLTLAVPGLVDEDGTVRLSPALGWSDVDLRGLVASSLRQPGLVVTAANQAGLAAIAERRAENMIFVTGTAGIEAGLIVDGKLLHGARGFTGQIGRFALGPAGSPTLHDLAGIEPLVRRALPGFDPDSLTDLSPAVEQVIVQARAGDAAVLTALRDTGRHLGQGLAILSNLTDPSVIVLGDHYAALAEWIIPAANPELAGHLLAPGGAELVASELGLHAAALGGAISHLERVDSGRSMPITA</sequence>
<dbReference type="Gene3D" id="3.30.420.40">
    <property type="match status" value="2"/>
</dbReference>
<name>A0A327ZHN9_9ACTN</name>
<evidence type="ECO:0000259" key="2">
    <source>
        <dbReference type="Pfam" id="PF09339"/>
    </source>
</evidence>
<keyword evidence="4" id="KW-1185">Reference proteome</keyword>
<dbReference type="InterPro" id="IPR043129">
    <property type="entry name" value="ATPase_NBD"/>
</dbReference>
<keyword evidence="3" id="KW-0808">Transferase</keyword>
<dbReference type="SUPFAM" id="SSF46785">
    <property type="entry name" value="Winged helix' DNA-binding domain"/>
    <property type="match status" value="1"/>
</dbReference>
<dbReference type="RefSeq" id="WP_111648185.1">
    <property type="nucleotide sequence ID" value="NZ_JACHWI010000009.1"/>
</dbReference>
<organism evidence="3 4">
    <name type="scientific">Actinoplanes lutulentus</name>
    <dbReference type="NCBI Taxonomy" id="1287878"/>
    <lineage>
        <taxon>Bacteria</taxon>
        <taxon>Bacillati</taxon>
        <taxon>Actinomycetota</taxon>
        <taxon>Actinomycetes</taxon>
        <taxon>Micromonosporales</taxon>
        <taxon>Micromonosporaceae</taxon>
        <taxon>Actinoplanes</taxon>
    </lineage>
</organism>
<dbReference type="Gene3D" id="1.10.10.10">
    <property type="entry name" value="Winged helix-like DNA-binding domain superfamily/Winged helix DNA-binding domain"/>
    <property type="match status" value="1"/>
</dbReference>
<feature type="domain" description="HTH iclR-type" evidence="2">
    <location>
        <begin position="12"/>
        <end position="55"/>
    </location>
</feature>
<dbReference type="Pfam" id="PF09339">
    <property type="entry name" value="HTH_IclR"/>
    <property type="match status" value="1"/>
</dbReference>
<accession>A0A327ZHN9</accession>
<proteinExistence type="inferred from homology"/>
<gene>
    <name evidence="3" type="ORF">B0I29_103144</name>
</gene>
<dbReference type="PANTHER" id="PTHR18964">
    <property type="entry name" value="ROK (REPRESSOR, ORF, KINASE) FAMILY"/>
    <property type="match status" value="1"/>
</dbReference>
<dbReference type="GO" id="GO:0006355">
    <property type="term" value="P:regulation of DNA-templated transcription"/>
    <property type="evidence" value="ECO:0007669"/>
    <property type="project" value="InterPro"/>
</dbReference>
<dbReference type="AlphaFoldDB" id="A0A327ZHN9"/>
<evidence type="ECO:0000313" key="3">
    <source>
        <dbReference type="EMBL" id="RAK40118.1"/>
    </source>
</evidence>
<dbReference type="InterPro" id="IPR005471">
    <property type="entry name" value="Tscrpt_reg_IclR_N"/>
</dbReference>
<evidence type="ECO:0000313" key="4">
    <source>
        <dbReference type="Proteomes" id="UP000249341"/>
    </source>
</evidence>